<name>A0A6A5BB46_NAEFO</name>
<sequence>MTQHASFSVMMNEEEDDKELNDDDSFQSSIGSPLPPPSSERDSIELQYPNVSALVKQWITSDRRHAKESLVNDDREEMLFSLIRQRLDDNSKYDILEFIPTYSRWSLFNNEHDENYYAHYLRTIKYHDLEEFYKLKNCHYFH</sequence>
<reference evidence="2 3" key="1">
    <citation type="journal article" date="2019" name="Sci. Rep.">
        <title>Nanopore sequencing improves the draft genome of the human pathogenic amoeba Naegleria fowleri.</title>
        <authorList>
            <person name="Liechti N."/>
            <person name="Schurch N."/>
            <person name="Bruggmann R."/>
            <person name="Wittwer M."/>
        </authorList>
    </citation>
    <scope>NUCLEOTIDE SEQUENCE [LARGE SCALE GENOMIC DNA]</scope>
    <source>
        <strain evidence="2 3">ATCC 30894</strain>
    </source>
</reference>
<dbReference type="VEuPathDB" id="AmoebaDB:NF0050650"/>
<evidence type="ECO:0000256" key="1">
    <source>
        <dbReference type="SAM" id="MobiDB-lite"/>
    </source>
</evidence>
<gene>
    <name evidence="2" type="ORF">FDP41_009622</name>
</gene>
<keyword evidence="3" id="KW-1185">Reference proteome</keyword>
<dbReference type="Proteomes" id="UP000444721">
    <property type="component" value="Unassembled WGS sequence"/>
</dbReference>
<dbReference type="EMBL" id="VFQX01000072">
    <property type="protein sequence ID" value="KAF0971926.1"/>
    <property type="molecule type" value="Genomic_DNA"/>
</dbReference>
<dbReference type="VEuPathDB" id="AmoebaDB:NfTy_086900"/>
<comment type="caution">
    <text evidence="2">The sequence shown here is derived from an EMBL/GenBank/DDBJ whole genome shotgun (WGS) entry which is preliminary data.</text>
</comment>
<dbReference type="VEuPathDB" id="AmoebaDB:FDP41_009622"/>
<dbReference type="OrthoDB" id="10590082at2759"/>
<evidence type="ECO:0000313" key="2">
    <source>
        <dbReference type="EMBL" id="KAF0971926.1"/>
    </source>
</evidence>
<feature type="region of interest" description="Disordered" evidence="1">
    <location>
        <begin position="1"/>
        <end position="43"/>
    </location>
</feature>
<feature type="compositionally biased region" description="Acidic residues" evidence="1">
    <location>
        <begin position="12"/>
        <end position="25"/>
    </location>
</feature>
<dbReference type="AlphaFoldDB" id="A0A6A5BB46"/>
<protein>
    <submittedName>
        <fullName evidence="2">Uncharacterized protein</fullName>
    </submittedName>
</protein>
<dbReference type="RefSeq" id="XP_044556641.1">
    <property type="nucleotide sequence ID" value="XM_044713600.1"/>
</dbReference>
<dbReference type="GeneID" id="68116837"/>
<organism evidence="2 3">
    <name type="scientific">Naegleria fowleri</name>
    <name type="common">Brain eating amoeba</name>
    <dbReference type="NCBI Taxonomy" id="5763"/>
    <lineage>
        <taxon>Eukaryota</taxon>
        <taxon>Discoba</taxon>
        <taxon>Heterolobosea</taxon>
        <taxon>Tetramitia</taxon>
        <taxon>Eutetramitia</taxon>
        <taxon>Vahlkampfiidae</taxon>
        <taxon>Naegleria</taxon>
    </lineage>
</organism>
<evidence type="ECO:0000313" key="3">
    <source>
        <dbReference type="Proteomes" id="UP000444721"/>
    </source>
</evidence>
<proteinExistence type="predicted"/>
<accession>A0A6A5BB46</accession>